<dbReference type="PROSITE" id="PS51257">
    <property type="entry name" value="PROKAR_LIPOPROTEIN"/>
    <property type="match status" value="1"/>
</dbReference>
<keyword evidence="2" id="KW-1185">Reference proteome</keyword>
<dbReference type="RefSeq" id="WP_015807792.1">
    <property type="nucleotide sequence ID" value="NC_013061.1"/>
</dbReference>
<evidence type="ECO:0000313" key="1">
    <source>
        <dbReference type="EMBL" id="ACU04178.1"/>
    </source>
</evidence>
<accession>C6XW99</accession>
<evidence type="ECO:0000313" key="2">
    <source>
        <dbReference type="Proteomes" id="UP000000852"/>
    </source>
</evidence>
<dbReference type="EMBL" id="CP001681">
    <property type="protein sequence ID" value="ACU04178.1"/>
    <property type="molecule type" value="Genomic_DNA"/>
</dbReference>
<organism evidence="1 2">
    <name type="scientific">Pedobacter heparinus (strain ATCC 13125 / DSM 2366 / CIP 104194 / JCM 7457 / NBRC 12017 / NCIMB 9290 / NRRL B-14731 / HIM 762-3)</name>
    <dbReference type="NCBI Taxonomy" id="485917"/>
    <lineage>
        <taxon>Bacteria</taxon>
        <taxon>Pseudomonadati</taxon>
        <taxon>Bacteroidota</taxon>
        <taxon>Sphingobacteriia</taxon>
        <taxon>Sphingobacteriales</taxon>
        <taxon>Sphingobacteriaceae</taxon>
        <taxon>Pedobacter</taxon>
    </lineage>
</organism>
<sequence>MKVLGYFSLLIVLPLIVFSSCKKTEILAEPVQPEIIKETPVPENKPETSKPPVFERILDVGTGSGNLIIDGLTTPFKCKDLIRIKGGTYKGIVIRNIISDNGCPITIQNDGLVEITGNFNKMDLSNLKNVVISGDGTPGIAKGFSFSDNTYRAIEMSGSVDNFTLQNISFKNIGNYVINYPENKAYNGTEDSYMKNLKFLNINCDNCNVFLNAHGSVQNGNITGLIKNIEIGYLDFQNSPNVGTVVYIGNVEDYNIHHNKINNINTQNNNHNGIFQLNGNGKFYNNYISNHQGNALRAWGHTIGSTPKDILIYNNIVVNSRKYSGFEVQAFSYNIVGGKTTFTNAKIFNNTCGNLNTSKDWYGSVVDVYSLFGGTCDVYNNLGYNFQPGSGISNQQADLKPNTYSNLYFSTSAEAGLVDQSTFKLANGSPAKNSGKQTPIEIDYYGNIRGISPSIGAVE</sequence>
<gene>
    <name evidence="1" type="ordered locus">Phep_1970</name>
</gene>
<dbReference type="Gene3D" id="2.160.20.10">
    <property type="entry name" value="Single-stranded right-handed beta-helix, Pectin lyase-like"/>
    <property type="match status" value="1"/>
</dbReference>
<dbReference type="KEGG" id="phe:Phep_1970"/>
<dbReference type="OrthoDB" id="733944at2"/>
<dbReference type="InterPro" id="IPR012334">
    <property type="entry name" value="Pectin_lyas_fold"/>
</dbReference>
<protein>
    <recommendedName>
        <fullName evidence="3">Right handed beta helix domain-containing protein</fullName>
    </recommendedName>
</protein>
<dbReference type="Proteomes" id="UP000000852">
    <property type="component" value="Chromosome"/>
</dbReference>
<dbReference type="HOGENOM" id="CLU_606669_0_0_10"/>
<dbReference type="SUPFAM" id="SSF51126">
    <property type="entry name" value="Pectin lyase-like"/>
    <property type="match status" value="1"/>
</dbReference>
<dbReference type="eggNOG" id="ENOG5033QZZ">
    <property type="taxonomic scope" value="Bacteria"/>
</dbReference>
<proteinExistence type="predicted"/>
<dbReference type="InterPro" id="IPR011050">
    <property type="entry name" value="Pectin_lyase_fold/virulence"/>
</dbReference>
<evidence type="ECO:0008006" key="3">
    <source>
        <dbReference type="Google" id="ProtNLM"/>
    </source>
</evidence>
<reference evidence="1 2" key="1">
    <citation type="journal article" date="2009" name="Stand. Genomic Sci.">
        <title>Complete genome sequence of Pedobacter heparinus type strain (HIM 762-3).</title>
        <authorList>
            <person name="Han C."/>
            <person name="Spring S."/>
            <person name="Lapidus A."/>
            <person name="Del Rio T.G."/>
            <person name="Tice H."/>
            <person name="Copeland A."/>
            <person name="Cheng J.F."/>
            <person name="Lucas S."/>
            <person name="Chen F."/>
            <person name="Nolan M."/>
            <person name="Bruce D."/>
            <person name="Goodwin L."/>
            <person name="Pitluck S."/>
            <person name="Ivanova N."/>
            <person name="Mavromatis K."/>
            <person name="Mikhailova N."/>
            <person name="Pati A."/>
            <person name="Chen A."/>
            <person name="Palaniappan K."/>
            <person name="Land M."/>
            <person name="Hauser L."/>
            <person name="Chang Y.J."/>
            <person name="Jeffries C.C."/>
            <person name="Saunders E."/>
            <person name="Chertkov O."/>
            <person name="Brettin T."/>
            <person name="Goker M."/>
            <person name="Rohde M."/>
            <person name="Bristow J."/>
            <person name="Eisen J.A."/>
            <person name="Markowitz V."/>
            <person name="Hugenholtz P."/>
            <person name="Kyrpides N.C."/>
            <person name="Klenk H.P."/>
            <person name="Detter J.C."/>
        </authorList>
    </citation>
    <scope>NUCLEOTIDE SEQUENCE [LARGE SCALE GENOMIC DNA]</scope>
    <source>
        <strain evidence="2">ATCC 13125 / DSM 2366 / CIP 104194 / JCM 7457 / NBRC 12017 / NCIMB 9290 / NRRL B-14731 / HIM 762-3</strain>
    </source>
</reference>
<dbReference type="AlphaFoldDB" id="C6XW99"/>
<dbReference type="STRING" id="485917.Phep_1970"/>
<name>C6XW99_PEDHD</name>